<dbReference type="Pfam" id="PF22000">
    <property type="entry name" value="DUF6929"/>
    <property type="match status" value="1"/>
</dbReference>
<evidence type="ECO:0008006" key="2">
    <source>
        <dbReference type="Google" id="ProtNLM"/>
    </source>
</evidence>
<reference evidence="1" key="1">
    <citation type="submission" date="2020-02" db="EMBL/GenBank/DDBJ databases">
        <authorList>
            <person name="Meier V. D."/>
        </authorList>
    </citation>
    <scope>NUCLEOTIDE SEQUENCE</scope>
    <source>
        <strain evidence="1">AVDCRST_MAG62</strain>
    </source>
</reference>
<organism evidence="1">
    <name type="scientific">uncultured Sphingomonas sp</name>
    <dbReference type="NCBI Taxonomy" id="158754"/>
    <lineage>
        <taxon>Bacteria</taxon>
        <taxon>Pseudomonadati</taxon>
        <taxon>Pseudomonadota</taxon>
        <taxon>Alphaproteobacteria</taxon>
        <taxon>Sphingomonadales</taxon>
        <taxon>Sphingomonadaceae</taxon>
        <taxon>Sphingomonas</taxon>
        <taxon>environmental samples</taxon>
    </lineage>
</organism>
<sequence length="329" mass="35911">MGRPPPHVRAASGLSAFRERLAVIQDDANWLALIDADQQVTAVPLPPSPNGDRVFSEKRGNQDDKYDLEACVTVGSGDNLELVGFSSGSRTEREWLLRVREDKIGHLGAEFVEAPAFYAAMREDKAFSGAGLNIEGALALDDDSIRLFQRGNAEPCDGLEPIDATADFSWAALCEHLTAPERQSPPSFSNLRTYDLGTLGSVRLTFSDAEHLANGRVLFSASAEDPESGSIKGSVLGIIDANGDARWTHLSDEGGKPFNGKIEGLTLDTNDRRKVYFVIDDDDEDTPSRIFHAVVSEDMLNVSTTELRCSPLSHQTPRLHQERSSTARQ</sequence>
<dbReference type="InterPro" id="IPR053851">
    <property type="entry name" value="DUF6929"/>
</dbReference>
<dbReference type="AlphaFoldDB" id="A0A6J4T7H0"/>
<protein>
    <recommendedName>
        <fullName evidence="2">Phytase-like domain-containing protein</fullName>
    </recommendedName>
</protein>
<proteinExistence type="predicted"/>
<gene>
    <name evidence="1" type="ORF">AVDCRST_MAG62-818</name>
</gene>
<name>A0A6J4T7H0_9SPHN</name>
<dbReference type="EMBL" id="CADCWB010000101">
    <property type="protein sequence ID" value="CAA9516092.1"/>
    <property type="molecule type" value="Genomic_DNA"/>
</dbReference>
<accession>A0A6J4T7H0</accession>
<evidence type="ECO:0000313" key="1">
    <source>
        <dbReference type="EMBL" id="CAA9516092.1"/>
    </source>
</evidence>